<evidence type="ECO:0000256" key="3">
    <source>
        <dbReference type="ARBA" id="ARBA00022896"/>
    </source>
</evidence>
<keyword evidence="8" id="KW-1185">Reference proteome</keyword>
<evidence type="ECO:0000256" key="1">
    <source>
        <dbReference type="ARBA" id="ARBA00008056"/>
    </source>
</evidence>
<evidence type="ECO:0000256" key="2">
    <source>
        <dbReference type="ARBA" id="ARBA00022723"/>
    </source>
</evidence>
<proteinExistence type="inferred from homology"/>
<reference evidence="7" key="2">
    <citation type="journal article" date="2023" name="Plants (Basel)">
        <title>Annotation of the Turnera subulata (Passifloraceae) Draft Genome Reveals the S-Locus Evolved after the Divergence of Turneroideae from Passifloroideae in a Stepwise Manner.</title>
        <authorList>
            <person name="Henning P.M."/>
            <person name="Roalson E.H."/>
            <person name="Mir W."/>
            <person name="McCubbin A.G."/>
            <person name="Shore J.S."/>
        </authorList>
    </citation>
    <scope>NUCLEOTIDE SEQUENCE</scope>
    <source>
        <strain evidence="7">F60SS</strain>
    </source>
</reference>
<evidence type="ECO:0000256" key="4">
    <source>
        <dbReference type="ARBA" id="ARBA00023004"/>
    </source>
</evidence>
<keyword evidence="5" id="KW-0560">Oxidoreductase</keyword>
<evidence type="ECO:0000313" key="7">
    <source>
        <dbReference type="EMBL" id="KAJ4822935.1"/>
    </source>
</evidence>
<dbReference type="InterPro" id="IPR005123">
    <property type="entry name" value="Oxoglu/Fe-dep_dioxygenase_dom"/>
</dbReference>
<evidence type="ECO:0000313" key="8">
    <source>
        <dbReference type="Proteomes" id="UP001141552"/>
    </source>
</evidence>
<dbReference type="Pfam" id="PF14226">
    <property type="entry name" value="DIOX_N"/>
    <property type="match status" value="1"/>
</dbReference>
<dbReference type="OrthoDB" id="288590at2759"/>
<dbReference type="PANTHER" id="PTHR47991">
    <property type="entry name" value="OXOGLUTARATE/IRON-DEPENDENT DIOXYGENASE"/>
    <property type="match status" value="1"/>
</dbReference>
<dbReference type="GO" id="GO:0016491">
    <property type="term" value="F:oxidoreductase activity"/>
    <property type="evidence" value="ECO:0007669"/>
    <property type="project" value="UniProtKB-KW"/>
</dbReference>
<reference evidence="7" key="1">
    <citation type="submission" date="2022-02" db="EMBL/GenBank/DDBJ databases">
        <authorList>
            <person name="Henning P.M."/>
            <person name="McCubbin A.G."/>
            <person name="Shore J.S."/>
        </authorList>
    </citation>
    <scope>NUCLEOTIDE SEQUENCE</scope>
    <source>
        <strain evidence="7">F60SS</strain>
        <tissue evidence="7">Leaves</tissue>
    </source>
</reference>
<comment type="caution">
    <text evidence="7">The sequence shown here is derived from an EMBL/GenBank/DDBJ whole genome shotgun (WGS) entry which is preliminary data.</text>
</comment>
<name>A0A9Q0F2R6_9ROSI</name>
<dbReference type="AlphaFoldDB" id="A0A9Q0F2R6"/>
<dbReference type="InterPro" id="IPR026992">
    <property type="entry name" value="DIOX_N"/>
</dbReference>
<keyword evidence="2 5" id="KW-0479">Metal-binding</keyword>
<dbReference type="Pfam" id="PF03171">
    <property type="entry name" value="2OG-FeII_Oxy"/>
    <property type="match status" value="1"/>
</dbReference>
<dbReference type="GO" id="GO:0031418">
    <property type="term" value="F:L-ascorbic acid binding"/>
    <property type="evidence" value="ECO:0007669"/>
    <property type="project" value="UniProtKB-KW"/>
</dbReference>
<feature type="domain" description="Fe2OG dioxygenase" evidence="6">
    <location>
        <begin position="187"/>
        <end position="288"/>
    </location>
</feature>
<gene>
    <name evidence="7" type="ORF">Tsubulata_000286</name>
</gene>
<dbReference type="PROSITE" id="PS51471">
    <property type="entry name" value="FE2OG_OXY"/>
    <property type="match status" value="1"/>
</dbReference>
<accession>A0A9Q0F2R6</accession>
<dbReference type="InterPro" id="IPR044861">
    <property type="entry name" value="IPNS-like_FE2OG_OXY"/>
</dbReference>
<dbReference type="EMBL" id="JAKUCV010007537">
    <property type="protein sequence ID" value="KAJ4822935.1"/>
    <property type="molecule type" value="Genomic_DNA"/>
</dbReference>
<protein>
    <recommendedName>
        <fullName evidence="6">Fe2OG dioxygenase domain-containing protein</fullName>
    </recommendedName>
</protein>
<sequence length="337" mass="38012">MAGRDAVLVQEPVKPSDIAPPHHLPNPLDSIVAVDEEIPIIDYAKLFSDDLDERSRALQHLSKASEEYGFFNLVNHSVPDNVIEGALKKIADYFRETEAEEKRKYLKKSSEDTMVYGLNSYAGENREFVKMVVYPEYHCPPEHCYREAFGEYIKGLEEVKFGLARALSKILGQEETYIEDVFNLKRGYDVCAVNVYPPCFNAKSSIGLPTHTDPGFCVSLVQDVNGGLRVLSHQGKWINVSIPPNAILIQLGDHLEVLTNGKFRSHLHHVVVTKNKVQRISLATLHGPSLDTIVSPAPEFVDEHRPRGYRAMTYREALETNDNNPIDVETCLEQLRL</sequence>
<comment type="similarity">
    <text evidence="1 5">Belongs to the iron/ascorbate-dependent oxidoreductase family.</text>
</comment>
<evidence type="ECO:0000256" key="5">
    <source>
        <dbReference type="RuleBase" id="RU003682"/>
    </source>
</evidence>
<dbReference type="GO" id="GO:0046872">
    <property type="term" value="F:metal ion binding"/>
    <property type="evidence" value="ECO:0007669"/>
    <property type="project" value="UniProtKB-KW"/>
</dbReference>
<organism evidence="7 8">
    <name type="scientific">Turnera subulata</name>
    <dbReference type="NCBI Taxonomy" id="218843"/>
    <lineage>
        <taxon>Eukaryota</taxon>
        <taxon>Viridiplantae</taxon>
        <taxon>Streptophyta</taxon>
        <taxon>Embryophyta</taxon>
        <taxon>Tracheophyta</taxon>
        <taxon>Spermatophyta</taxon>
        <taxon>Magnoliopsida</taxon>
        <taxon>eudicotyledons</taxon>
        <taxon>Gunneridae</taxon>
        <taxon>Pentapetalae</taxon>
        <taxon>rosids</taxon>
        <taxon>fabids</taxon>
        <taxon>Malpighiales</taxon>
        <taxon>Passifloraceae</taxon>
        <taxon>Turnera</taxon>
    </lineage>
</organism>
<dbReference type="InterPro" id="IPR050295">
    <property type="entry name" value="Plant_2OG-oxidoreductases"/>
</dbReference>
<dbReference type="InterPro" id="IPR027443">
    <property type="entry name" value="IPNS-like_sf"/>
</dbReference>
<keyword evidence="3" id="KW-0847">Vitamin C</keyword>
<evidence type="ECO:0000259" key="6">
    <source>
        <dbReference type="PROSITE" id="PS51471"/>
    </source>
</evidence>
<dbReference type="SUPFAM" id="SSF51197">
    <property type="entry name" value="Clavaminate synthase-like"/>
    <property type="match status" value="1"/>
</dbReference>
<dbReference type="Proteomes" id="UP001141552">
    <property type="component" value="Unassembled WGS sequence"/>
</dbReference>
<dbReference type="Gene3D" id="2.60.120.330">
    <property type="entry name" value="B-lactam Antibiotic, Isopenicillin N Synthase, Chain"/>
    <property type="match status" value="1"/>
</dbReference>
<keyword evidence="4 5" id="KW-0408">Iron</keyword>